<evidence type="ECO:0000313" key="1">
    <source>
        <dbReference type="EMBL" id="KAK9503419.1"/>
    </source>
</evidence>
<gene>
    <name evidence="1" type="ORF">O3M35_009974</name>
</gene>
<comment type="caution">
    <text evidence="1">The sequence shown here is derived from an EMBL/GenBank/DDBJ whole genome shotgun (WGS) entry which is preliminary data.</text>
</comment>
<name>A0AAW1CXN1_9HEMI</name>
<dbReference type="AlphaFoldDB" id="A0AAW1CXN1"/>
<keyword evidence="2" id="KW-1185">Reference proteome</keyword>
<dbReference type="Proteomes" id="UP001461498">
    <property type="component" value="Unassembled WGS sequence"/>
</dbReference>
<reference evidence="1 2" key="1">
    <citation type="submission" date="2022-12" db="EMBL/GenBank/DDBJ databases">
        <title>Chromosome-level genome assembly of true bugs.</title>
        <authorList>
            <person name="Ma L."/>
            <person name="Li H."/>
        </authorList>
    </citation>
    <scope>NUCLEOTIDE SEQUENCE [LARGE SCALE GENOMIC DNA]</scope>
    <source>
        <strain evidence="1">Lab_2022b</strain>
    </source>
</reference>
<proteinExistence type="predicted"/>
<protein>
    <submittedName>
        <fullName evidence="1">Uncharacterized protein</fullName>
    </submittedName>
</protein>
<accession>A0AAW1CXN1</accession>
<dbReference type="EMBL" id="JAPXFL010000007">
    <property type="protein sequence ID" value="KAK9503419.1"/>
    <property type="molecule type" value="Genomic_DNA"/>
</dbReference>
<sequence>MLKSWVKINEMEPHRLPRICLNRLIQLDSLPVNNMKFNWVTQLKNKLNVLGASDFLYINSVQEMRKEIKNVLLKCNNHYLSIDINSVFNSSFNTFYRKISNLNFRENYLDERVNINKQRIVSQLRLSS</sequence>
<organism evidence="1 2">
    <name type="scientific">Rhynocoris fuscipes</name>
    <dbReference type="NCBI Taxonomy" id="488301"/>
    <lineage>
        <taxon>Eukaryota</taxon>
        <taxon>Metazoa</taxon>
        <taxon>Ecdysozoa</taxon>
        <taxon>Arthropoda</taxon>
        <taxon>Hexapoda</taxon>
        <taxon>Insecta</taxon>
        <taxon>Pterygota</taxon>
        <taxon>Neoptera</taxon>
        <taxon>Paraneoptera</taxon>
        <taxon>Hemiptera</taxon>
        <taxon>Heteroptera</taxon>
        <taxon>Panheteroptera</taxon>
        <taxon>Cimicomorpha</taxon>
        <taxon>Reduviidae</taxon>
        <taxon>Harpactorinae</taxon>
        <taxon>Harpactorini</taxon>
        <taxon>Rhynocoris</taxon>
    </lineage>
</organism>
<evidence type="ECO:0000313" key="2">
    <source>
        <dbReference type="Proteomes" id="UP001461498"/>
    </source>
</evidence>